<name>Q16YG2_AEDAE</name>
<evidence type="ECO:0000313" key="2">
    <source>
        <dbReference type="EMBL" id="EAT39694.1"/>
    </source>
</evidence>
<dbReference type="EMBL" id="CH477516">
    <property type="protein sequence ID" value="EAT39694.1"/>
    <property type="molecule type" value="Genomic_DNA"/>
</dbReference>
<reference evidence="2" key="2">
    <citation type="journal article" date="2007" name="Science">
        <title>Genome sequence of Aedes aegypti, a major arbovirus vector.</title>
        <authorList>
            <person name="Nene V."/>
            <person name="Wortman J.R."/>
            <person name="Lawson D."/>
            <person name="Haas B."/>
            <person name="Kodira C."/>
            <person name="Tu Z.J."/>
            <person name="Loftus B."/>
            <person name="Xi Z."/>
            <person name="Megy K."/>
            <person name="Grabherr M."/>
            <person name="Ren Q."/>
            <person name="Zdobnov E.M."/>
            <person name="Lobo N.F."/>
            <person name="Campbell K.S."/>
            <person name="Brown S.E."/>
            <person name="Bonaldo M.F."/>
            <person name="Zhu J."/>
            <person name="Sinkins S.P."/>
            <person name="Hogenkamp D.G."/>
            <person name="Amedeo P."/>
            <person name="Arensburger P."/>
            <person name="Atkinson P.W."/>
            <person name="Bidwell S."/>
            <person name="Biedler J."/>
            <person name="Birney E."/>
            <person name="Bruggner R.V."/>
            <person name="Costas J."/>
            <person name="Coy M.R."/>
            <person name="Crabtree J."/>
            <person name="Crawford M."/>
            <person name="Debruyn B."/>
            <person name="Decaprio D."/>
            <person name="Eiglmeier K."/>
            <person name="Eisenstadt E."/>
            <person name="El-Dorry H."/>
            <person name="Gelbart W.M."/>
            <person name="Gomes S.L."/>
            <person name="Hammond M."/>
            <person name="Hannick L.I."/>
            <person name="Hogan J.R."/>
            <person name="Holmes M.H."/>
            <person name="Jaffe D."/>
            <person name="Johnston J.S."/>
            <person name="Kennedy R.C."/>
            <person name="Koo H."/>
            <person name="Kravitz S."/>
            <person name="Kriventseva E.V."/>
            <person name="Kulp D."/>
            <person name="Labutti K."/>
            <person name="Lee E."/>
            <person name="Li S."/>
            <person name="Lovin D.D."/>
            <person name="Mao C."/>
            <person name="Mauceli E."/>
            <person name="Menck C.F."/>
            <person name="Miller J.R."/>
            <person name="Montgomery P."/>
            <person name="Mori A."/>
            <person name="Nascimento A.L."/>
            <person name="Naveira H.F."/>
            <person name="Nusbaum C."/>
            <person name="O'leary S."/>
            <person name="Orvis J."/>
            <person name="Pertea M."/>
            <person name="Quesneville H."/>
            <person name="Reidenbach K.R."/>
            <person name="Rogers Y.H."/>
            <person name="Roth C.W."/>
            <person name="Schneider J.R."/>
            <person name="Schatz M."/>
            <person name="Shumway M."/>
            <person name="Stanke M."/>
            <person name="Stinson E.O."/>
            <person name="Tubio J.M."/>
            <person name="Vanzee J.P."/>
            <person name="Verjovski-Almeida S."/>
            <person name="Werner D."/>
            <person name="White O."/>
            <person name="Wyder S."/>
            <person name="Zeng Q."/>
            <person name="Zhao Q."/>
            <person name="Zhao Y."/>
            <person name="Hill C.A."/>
            <person name="Raikhel A.S."/>
            <person name="Soares M.B."/>
            <person name="Knudson D.L."/>
            <person name="Lee N.H."/>
            <person name="Galagan J."/>
            <person name="Salzberg S.L."/>
            <person name="Paulsen I.T."/>
            <person name="Dimopoulos G."/>
            <person name="Collins F.H."/>
            <person name="Birren B."/>
            <person name="Fraser-Liggett C.M."/>
            <person name="Severson D.W."/>
        </authorList>
    </citation>
    <scope>NUCLEOTIDE SEQUENCE [LARGE SCALE GENOMIC DNA]</scope>
    <source>
        <strain evidence="2">Liverpool</strain>
    </source>
</reference>
<evidence type="ECO:0000256" key="1">
    <source>
        <dbReference type="SAM" id="MobiDB-lite"/>
    </source>
</evidence>
<gene>
    <name evidence="2" type="ORF">AaeL_AAEL008520</name>
</gene>
<dbReference type="PaxDb" id="7159-AAEL008520-PA"/>
<proteinExistence type="predicted"/>
<dbReference type="HOGENOM" id="CLU_2673088_0_0_1"/>
<dbReference type="AlphaFoldDB" id="Q16YG2"/>
<organism evidence="2 3">
    <name type="scientific">Aedes aegypti</name>
    <name type="common">Yellowfever mosquito</name>
    <name type="synonym">Culex aegypti</name>
    <dbReference type="NCBI Taxonomy" id="7159"/>
    <lineage>
        <taxon>Eukaryota</taxon>
        <taxon>Metazoa</taxon>
        <taxon>Ecdysozoa</taxon>
        <taxon>Arthropoda</taxon>
        <taxon>Hexapoda</taxon>
        <taxon>Insecta</taxon>
        <taxon>Pterygota</taxon>
        <taxon>Neoptera</taxon>
        <taxon>Endopterygota</taxon>
        <taxon>Diptera</taxon>
        <taxon>Nematocera</taxon>
        <taxon>Culicoidea</taxon>
        <taxon>Culicidae</taxon>
        <taxon>Culicinae</taxon>
        <taxon>Aedini</taxon>
        <taxon>Aedes</taxon>
        <taxon>Stegomyia</taxon>
    </lineage>
</organism>
<sequence>MWVKKGSVAEVLERGGGRSKKFVEPRVTVGEGLSCQVNEGAIDLSFMKIEQLDRSGDEDKIQSSHVKCPSESSGV</sequence>
<feature type="region of interest" description="Disordered" evidence="1">
    <location>
        <begin position="55"/>
        <end position="75"/>
    </location>
</feature>
<reference evidence="2" key="1">
    <citation type="submission" date="2005-10" db="EMBL/GenBank/DDBJ databases">
        <authorList>
            <person name="Loftus B.J."/>
            <person name="Nene V.M."/>
            <person name="Hannick L.I."/>
            <person name="Bidwell S."/>
            <person name="Haas B."/>
            <person name="Amedeo P."/>
            <person name="Orvis J."/>
            <person name="Wortman J.R."/>
            <person name="White O.R."/>
            <person name="Salzberg S."/>
            <person name="Shumway M."/>
            <person name="Koo H."/>
            <person name="Zhao Y."/>
            <person name="Holmes M."/>
            <person name="Miller J."/>
            <person name="Schatz M."/>
            <person name="Pop M."/>
            <person name="Pai G."/>
            <person name="Utterback T."/>
            <person name="Rogers Y.-H."/>
            <person name="Kravitz S."/>
            <person name="Fraser C.M."/>
        </authorList>
    </citation>
    <scope>NUCLEOTIDE SEQUENCE</scope>
    <source>
        <strain evidence="2">Liverpool</strain>
    </source>
</reference>
<accession>Q16YG2</accession>
<dbReference type="Proteomes" id="UP000682892">
    <property type="component" value="Unassembled WGS sequence"/>
</dbReference>
<protein>
    <submittedName>
        <fullName evidence="2">AAEL008520-PA</fullName>
    </submittedName>
</protein>
<reference evidence="2" key="3">
    <citation type="submission" date="2012-09" db="EMBL/GenBank/DDBJ databases">
        <authorList>
            <consortium name="VectorBase"/>
        </authorList>
    </citation>
    <scope>NUCLEOTIDE SEQUENCE</scope>
    <source>
        <strain evidence="2">Liverpool</strain>
    </source>
</reference>
<evidence type="ECO:0000313" key="3">
    <source>
        <dbReference type="Proteomes" id="UP000682892"/>
    </source>
</evidence>